<gene>
    <name evidence="9" type="ORF">BB561_002255</name>
</gene>
<reference evidence="9 10" key="1">
    <citation type="journal article" date="2018" name="MBio">
        <title>Comparative Genomics Reveals the Core Gene Toolbox for the Fungus-Insect Symbiosis.</title>
        <authorList>
            <person name="Wang Y."/>
            <person name="Stata M."/>
            <person name="Wang W."/>
            <person name="Stajich J.E."/>
            <person name="White M.M."/>
            <person name="Moncalvo J.M."/>
        </authorList>
    </citation>
    <scope>NUCLEOTIDE SEQUENCE [LARGE SCALE GENOMIC DNA]</scope>
    <source>
        <strain evidence="9 10">SWE-8-4</strain>
    </source>
</reference>
<evidence type="ECO:0000256" key="5">
    <source>
        <dbReference type="SAM" id="MobiDB-lite"/>
    </source>
</evidence>
<comment type="caution">
    <text evidence="9">The sequence shown here is derived from an EMBL/GenBank/DDBJ whole genome shotgun (WGS) entry which is preliminary data.</text>
</comment>
<evidence type="ECO:0000313" key="10">
    <source>
        <dbReference type="Proteomes" id="UP000245383"/>
    </source>
</evidence>
<dbReference type="GO" id="GO:0005524">
    <property type="term" value="F:ATP binding"/>
    <property type="evidence" value="ECO:0007669"/>
    <property type="project" value="UniProtKB-KW"/>
</dbReference>
<feature type="domain" description="Helicase ATP-binding" evidence="6">
    <location>
        <begin position="242"/>
        <end position="461"/>
    </location>
</feature>
<dbReference type="Proteomes" id="UP000245383">
    <property type="component" value="Unassembled WGS sequence"/>
</dbReference>
<organism evidence="9 10">
    <name type="scientific">Smittium simulii</name>
    <dbReference type="NCBI Taxonomy" id="133385"/>
    <lineage>
        <taxon>Eukaryota</taxon>
        <taxon>Fungi</taxon>
        <taxon>Fungi incertae sedis</taxon>
        <taxon>Zoopagomycota</taxon>
        <taxon>Kickxellomycotina</taxon>
        <taxon>Harpellomycetes</taxon>
        <taxon>Harpellales</taxon>
        <taxon>Legeriomycetaceae</taxon>
        <taxon>Smittium</taxon>
    </lineage>
</organism>
<keyword evidence="2" id="KW-0378">Hydrolase</keyword>
<dbReference type="InterPro" id="IPR014013">
    <property type="entry name" value="Helic_SF1/SF2_ATP-bd_DinG/Rad3"/>
</dbReference>
<feature type="compositionally biased region" description="Polar residues" evidence="5">
    <location>
        <begin position="564"/>
        <end position="573"/>
    </location>
</feature>
<dbReference type="InterPro" id="IPR014001">
    <property type="entry name" value="Helicase_ATP-bd"/>
</dbReference>
<dbReference type="GO" id="GO:0016787">
    <property type="term" value="F:hydrolase activity"/>
    <property type="evidence" value="ECO:0007669"/>
    <property type="project" value="UniProtKB-KW"/>
</dbReference>
<accession>A0A2T9YR11</accession>
<dbReference type="Gene3D" id="3.40.50.300">
    <property type="entry name" value="P-loop containing nucleotide triphosphate hydrolases"/>
    <property type="match status" value="2"/>
</dbReference>
<dbReference type="PROSITE" id="PS51194">
    <property type="entry name" value="HELICASE_CTER"/>
    <property type="match status" value="1"/>
</dbReference>
<name>A0A2T9YR11_9FUNG</name>
<proteinExistence type="predicted"/>
<dbReference type="GO" id="GO:0004386">
    <property type="term" value="F:helicase activity"/>
    <property type="evidence" value="ECO:0007669"/>
    <property type="project" value="UniProtKB-KW"/>
</dbReference>
<dbReference type="Pfam" id="PF00270">
    <property type="entry name" value="DEAD"/>
    <property type="match status" value="1"/>
</dbReference>
<dbReference type="STRING" id="133385.A0A2T9YR11"/>
<dbReference type="PROSITE" id="PS51192">
    <property type="entry name" value="HELICASE_ATP_BIND_1"/>
    <property type="match status" value="1"/>
</dbReference>
<evidence type="ECO:0000256" key="3">
    <source>
        <dbReference type="ARBA" id="ARBA00022806"/>
    </source>
</evidence>
<keyword evidence="10" id="KW-1185">Reference proteome</keyword>
<evidence type="ECO:0000256" key="4">
    <source>
        <dbReference type="ARBA" id="ARBA00022840"/>
    </source>
</evidence>
<dbReference type="GO" id="GO:0003676">
    <property type="term" value="F:nucleic acid binding"/>
    <property type="evidence" value="ECO:0007669"/>
    <property type="project" value="InterPro"/>
</dbReference>
<evidence type="ECO:0000259" key="7">
    <source>
        <dbReference type="PROSITE" id="PS51193"/>
    </source>
</evidence>
<dbReference type="PROSITE" id="PS51193">
    <property type="entry name" value="HELICASE_ATP_BIND_2"/>
    <property type="match status" value="1"/>
</dbReference>
<feature type="domain" description="Helicase ATP-binding" evidence="7">
    <location>
        <begin position="214"/>
        <end position="523"/>
    </location>
</feature>
<dbReference type="SMART" id="SM00490">
    <property type="entry name" value="HELICc"/>
    <property type="match status" value="1"/>
</dbReference>
<dbReference type="InterPro" id="IPR011545">
    <property type="entry name" value="DEAD/DEAH_box_helicase_dom"/>
</dbReference>
<dbReference type="InterPro" id="IPR001650">
    <property type="entry name" value="Helicase_C-like"/>
</dbReference>
<dbReference type="SMART" id="SM00487">
    <property type="entry name" value="DEXDc"/>
    <property type="match status" value="1"/>
</dbReference>
<evidence type="ECO:0000256" key="2">
    <source>
        <dbReference type="ARBA" id="ARBA00022801"/>
    </source>
</evidence>
<evidence type="ECO:0000313" key="9">
    <source>
        <dbReference type="EMBL" id="PVU94793.1"/>
    </source>
</evidence>
<feature type="compositionally biased region" description="Basic and acidic residues" evidence="5">
    <location>
        <begin position="541"/>
        <end position="550"/>
    </location>
</feature>
<dbReference type="PANTHER" id="PTHR47960">
    <property type="entry name" value="DEAD-BOX ATP-DEPENDENT RNA HELICASE 50"/>
    <property type="match status" value="1"/>
</dbReference>
<dbReference type="OrthoDB" id="10256233at2759"/>
<sequence>MANVYNSILRIPSASKFAFKAFSLKTTFPTVQYDLGANAYLQKRFISKRNRANKDSRRESLLASHSHKASRGLSIRKTKKNQIIKKFSEEFKAKRESIENIIENPIEKRYELAKTYRDRFNELKKKKVLGVGFTPARFQLYPIENESKTEIFNVLQKDNFGNIKKSLKMSEVRELLTKASFDDLYLDPKIVSAAKTFITQTCLDNKNSFSLHPDIKEAIENPKPTPIQTLAIPEILKLRDDKTKQTQSKAALLAAETGSGKTLAYLLPIIDILKKEESDMVAALRKSKSRAPDLLDALQKPEAEVNWAKFLFKERRPRVIIIVPTNELAKQTLQTCKKLCHSIKFNATMVDRTKGLKKNIQKTENSILDLVIGTPAFLKRCFYRGSIMSLANARYVIVDEADTIMDEQGHLEDTLALLKQIHFSNTSVAKNRFEKVLFVSATLPKTVVQRINELYPNIVNISTPNLHRVNPKIDTTNIDIARNFNGNKMNALTQVLSENNKDLRTIIFCNNVKSCIELYLQLAYMKLPVLLLTNNLKTSDDDSDNYKFENENNLDQNDNDDSFTENSNINKETSTSKKSRKDYKTFDYDQIDTVNLRKSALSIFNSDKPIPDYGEIKLPSHYIDRNYEPLHIENKNSKILITSDLGSRGLDTMNVDHVIMFDYPTTAINYIHRSGRVGRIVNRGKITTFIASKDRKNAQRIGLFLKSGFVIG</sequence>
<keyword evidence="3" id="KW-0347">Helicase</keyword>
<feature type="region of interest" description="Disordered" evidence="5">
    <location>
        <begin position="541"/>
        <end position="576"/>
    </location>
</feature>
<keyword evidence="1" id="KW-0547">Nucleotide-binding</keyword>
<evidence type="ECO:0000256" key="1">
    <source>
        <dbReference type="ARBA" id="ARBA00022741"/>
    </source>
</evidence>
<keyword evidence="4" id="KW-0067">ATP-binding</keyword>
<evidence type="ECO:0000259" key="6">
    <source>
        <dbReference type="PROSITE" id="PS51192"/>
    </source>
</evidence>
<protein>
    <recommendedName>
        <fullName evidence="11">RNA helicase</fullName>
    </recommendedName>
</protein>
<dbReference type="AlphaFoldDB" id="A0A2T9YR11"/>
<dbReference type="Pfam" id="PF00271">
    <property type="entry name" value="Helicase_C"/>
    <property type="match status" value="1"/>
</dbReference>
<dbReference type="EMBL" id="MBFR01000074">
    <property type="protein sequence ID" value="PVU94793.1"/>
    <property type="molecule type" value="Genomic_DNA"/>
</dbReference>
<dbReference type="SUPFAM" id="SSF52540">
    <property type="entry name" value="P-loop containing nucleoside triphosphate hydrolases"/>
    <property type="match status" value="2"/>
</dbReference>
<evidence type="ECO:0000259" key="8">
    <source>
        <dbReference type="PROSITE" id="PS51194"/>
    </source>
</evidence>
<evidence type="ECO:0008006" key="11">
    <source>
        <dbReference type="Google" id="ProtNLM"/>
    </source>
</evidence>
<dbReference type="InterPro" id="IPR027417">
    <property type="entry name" value="P-loop_NTPase"/>
</dbReference>
<feature type="domain" description="Helicase C-terminal" evidence="8">
    <location>
        <begin position="491"/>
        <end position="712"/>
    </location>
</feature>